<sequence>DVLVLIEKLILIVEPQLILILKLKLLVGTFFIYNETDDEKARYMSFEEIKKIGTDCGGYAYLYERLSESLGFEATTRKWEGLEGVFPGHRWAVIWDDQHYCRIDMLYVNCYEIERENNLLSLNSRENLKIKKI</sequence>
<accession>X1LJN4</accession>
<organism evidence="1">
    <name type="scientific">marine sediment metagenome</name>
    <dbReference type="NCBI Taxonomy" id="412755"/>
    <lineage>
        <taxon>unclassified sequences</taxon>
        <taxon>metagenomes</taxon>
        <taxon>ecological metagenomes</taxon>
    </lineage>
</organism>
<reference evidence="1" key="1">
    <citation type="journal article" date="2014" name="Front. Microbiol.">
        <title>High frequency of phylogenetically diverse reductive dehalogenase-homologous genes in deep subseafloor sedimentary metagenomes.</title>
        <authorList>
            <person name="Kawai M."/>
            <person name="Futagami T."/>
            <person name="Toyoda A."/>
            <person name="Takaki Y."/>
            <person name="Nishi S."/>
            <person name="Hori S."/>
            <person name="Arai W."/>
            <person name="Tsubouchi T."/>
            <person name="Morono Y."/>
            <person name="Uchiyama I."/>
            <person name="Ito T."/>
            <person name="Fujiyama A."/>
            <person name="Inagaki F."/>
            <person name="Takami H."/>
        </authorList>
    </citation>
    <scope>NUCLEOTIDE SEQUENCE</scope>
    <source>
        <strain evidence="1">Expedition CK06-06</strain>
    </source>
</reference>
<protein>
    <recommendedName>
        <fullName evidence="2">Transglutaminase-like domain-containing protein</fullName>
    </recommendedName>
</protein>
<gene>
    <name evidence="1" type="ORF">S06H3_22745</name>
</gene>
<proteinExistence type="predicted"/>
<dbReference type="AlphaFoldDB" id="X1LJN4"/>
<name>X1LJN4_9ZZZZ</name>
<feature type="non-terminal residue" evidence="1">
    <location>
        <position position="1"/>
    </location>
</feature>
<evidence type="ECO:0000313" key="1">
    <source>
        <dbReference type="EMBL" id="GAI02585.1"/>
    </source>
</evidence>
<dbReference type="EMBL" id="BARV01012220">
    <property type="protein sequence ID" value="GAI02585.1"/>
    <property type="molecule type" value="Genomic_DNA"/>
</dbReference>
<comment type="caution">
    <text evidence="1">The sequence shown here is derived from an EMBL/GenBank/DDBJ whole genome shotgun (WGS) entry which is preliminary data.</text>
</comment>
<evidence type="ECO:0008006" key="2">
    <source>
        <dbReference type="Google" id="ProtNLM"/>
    </source>
</evidence>